<dbReference type="EMBL" id="LT629745">
    <property type="protein sequence ID" value="SDS29444.1"/>
    <property type="molecule type" value="Genomic_DNA"/>
</dbReference>
<organism evidence="2 3">
    <name type="scientific">Christiangramia echinicola</name>
    <dbReference type="NCBI Taxonomy" id="279359"/>
    <lineage>
        <taxon>Bacteria</taxon>
        <taxon>Pseudomonadati</taxon>
        <taxon>Bacteroidota</taxon>
        <taxon>Flavobacteriia</taxon>
        <taxon>Flavobacteriales</taxon>
        <taxon>Flavobacteriaceae</taxon>
        <taxon>Christiangramia</taxon>
    </lineage>
</organism>
<proteinExistence type="predicted"/>
<evidence type="ECO:0008006" key="4">
    <source>
        <dbReference type="Google" id="ProtNLM"/>
    </source>
</evidence>
<keyword evidence="3" id="KW-1185">Reference proteome</keyword>
<dbReference type="Proteomes" id="UP000198858">
    <property type="component" value="Chromosome I"/>
</dbReference>
<dbReference type="Gene3D" id="1.10.287.1490">
    <property type="match status" value="1"/>
</dbReference>
<keyword evidence="1" id="KW-0175">Coiled coil</keyword>
<reference evidence="2 3" key="1">
    <citation type="submission" date="2016-10" db="EMBL/GenBank/DDBJ databases">
        <authorList>
            <person name="Varghese N."/>
            <person name="Submissions S."/>
        </authorList>
    </citation>
    <scope>NUCLEOTIDE SEQUENCE [LARGE SCALE GENOMIC DNA]</scope>
    <source>
        <strain evidence="2 3">Mar_2010_102</strain>
    </source>
</reference>
<sequence>MSEITEIVDNLENRISKLLHKYDVMKQENESLQQELATVRSEYGKLEEDLSTSKDQIQSLKAANAMLGSTDHKRETKLKINSLIREIDQCIVQLSE</sequence>
<accession>A0A1H1R0X4</accession>
<evidence type="ECO:0000313" key="3">
    <source>
        <dbReference type="Proteomes" id="UP000198858"/>
    </source>
</evidence>
<name>A0A1H1R0X4_9FLAO</name>
<evidence type="ECO:0000256" key="1">
    <source>
        <dbReference type="SAM" id="Coils"/>
    </source>
</evidence>
<evidence type="ECO:0000313" key="2">
    <source>
        <dbReference type="EMBL" id="SDS29444.1"/>
    </source>
</evidence>
<dbReference type="AlphaFoldDB" id="A0A1H1R0X4"/>
<feature type="coiled-coil region" evidence="1">
    <location>
        <begin position="1"/>
        <end position="63"/>
    </location>
</feature>
<protein>
    <recommendedName>
        <fullName evidence="4">Cell division protein ZapB</fullName>
    </recommendedName>
</protein>
<gene>
    <name evidence="2" type="ORF">SAMN04488552_2719</name>
</gene>
<dbReference type="STRING" id="1250231.SAMN04488552_2719"/>
<dbReference type="RefSeq" id="WP_026935341.1">
    <property type="nucleotide sequence ID" value="NZ_LT629745.1"/>
</dbReference>